<dbReference type="GO" id="GO:0009055">
    <property type="term" value="F:electron transfer activity"/>
    <property type="evidence" value="ECO:0007669"/>
    <property type="project" value="TreeGrafter"/>
</dbReference>
<sequence length="265" mass="30380">MLRLNAHYQGKLNLYSKQLHYKKFLKFKPMKKIIFILTLLMVTAGFSQSATEFFTKSDAFFKKHVANGKVDYKAIKSNPDELNELLDMAASLSVSKSDSKTFQAFYINGYNLSVIKGVINNYPTKSPLNIKGFFDKIKYTLAGKSTTLNDLENKILRKNFPTEARFHFALVCAGLGCPPIISEAYTPSLLEKQLQRQTTIALNNPNFIKVKGKKVQLSQIFEWYKGDFTQNGSEIDYVNQFRKEKIPANSKISYYPYNWKLNSVK</sequence>
<gene>
    <name evidence="2" type="ORF">SAMN04487910_2827</name>
</gene>
<dbReference type="PANTHER" id="PTHR34386">
    <property type="entry name" value="GLUTAREDOXIN"/>
    <property type="match status" value="1"/>
</dbReference>
<protein>
    <recommendedName>
        <fullName evidence="1">DUF547 domain-containing protein</fullName>
    </recommendedName>
</protein>
<proteinExistence type="predicted"/>
<dbReference type="Proteomes" id="UP000198521">
    <property type="component" value="Unassembled WGS sequence"/>
</dbReference>
<dbReference type="Pfam" id="PF04784">
    <property type="entry name" value="DUF547"/>
    <property type="match status" value="1"/>
</dbReference>
<reference evidence="2 3" key="1">
    <citation type="submission" date="2016-10" db="EMBL/GenBank/DDBJ databases">
        <authorList>
            <person name="de Groot N.N."/>
        </authorList>
    </citation>
    <scope>NUCLEOTIDE SEQUENCE [LARGE SCALE GENOMIC DNA]</scope>
    <source>
        <strain evidence="2 3">DSM 25232</strain>
    </source>
</reference>
<evidence type="ECO:0000313" key="3">
    <source>
        <dbReference type="Proteomes" id="UP000198521"/>
    </source>
</evidence>
<name>A0A1H7RQJ2_AQUAM</name>
<dbReference type="EMBL" id="FOAB01000005">
    <property type="protein sequence ID" value="SEL62279.1"/>
    <property type="molecule type" value="Genomic_DNA"/>
</dbReference>
<evidence type="ECO:0000313" key="2">
    <source>
        <dbReference type="EMBL" id="SEL62279.1"/>
    </source>
</evidence>
<dbReference type="InterPro" id="IPR006869">
    <property type="entry name" value="DUF547"/>
</dbReference>
<dbReference type="PANTHER" id="PTHR34386:SF1">
    <property type="entry name" value="GLUTAREDOXIN-LIKE PROTEIN NRDH"/>
    <property type="match status" value="1"/>
</dbReference>
<feature type="domain" description="DUF547" evidence="1">
    <location>
        <begin position="99"/>
        <end position="198"/>
    </location>
</feature>
<dbReference type="STRING" id="1038014.SAMN04487910_2827"/>
<keyword evidence="3" id="KW-1185">Reference proteome</keyword>
<dbReference type="InterPro" id="IPR051548">
    <property type="entry name" value="Grx-like_ET"/>
</dbReference>
<dbReference type="AlphaFoldDB" id="A0A1H7RQJ2"/>
<accession>A0A1H7RQJ2</accession>
<organism evidence="2 3">
    <name type="scientific">Aquimarina amphilecti</name>
    <dbReference type="NCBI Taxonomy" id="1038014"/>
    <lineage>
        <taxon>Bacteria</taxon>
        <taxon>Pseudomonadati</taxon>
        <taxon>Bacteroidota</taxon>
        <taxon>Flavobacteriia</taxon>
        <taxon>Flavobacteriales</taxon>
        <taxon>Flavobacteriaceae</taxon>
        <taxon>Aquimarina</taxon>
    </lineage>
</organism>
<evidence type="ECO:0000259" key="1">
    <source>
        <dbReference type="Pfam" id="PF04784"/>
    </source>
</evidence>
<dbReference type="GO" id="GO:0045454">
    <property type="term" value="P:cell redox homeostasis"/>
    <property type="evidence" value="ECO:0007669"/>
    <property type="project" value="TreeGrafter"/>
</dbReference>